<sequence>MKLLVSLLGIAMSLAASVQALAAEAPKQVNLFIWGEYLAPDTLSSFEEKTGIKVVVDHFDSLETVETKLLTGRSGYDLVLTAGQHLQRAIQSGALQPLDKAALPHFSGLDPEFTGHMATFDPGNRYAGLYVWGTTGFGYQQQAIAKRMTDAPTDSWAMLMDPAVVAKFADCGVSFLNDPNEVFAAAFRYLGLDINRQSLDDLKLAEAHLAKVRPSIRYFDNDRNITDLANGDTCLAMSWNGNVSMAAGQAEQAGKPYSLHYSIPREGTLIWFDAMVIPKDAPHPEAGLALMDHLMAPKVIGAITNTIYYANAVPAANATVDPAILADPGTYPAADVRAQLYTKNDNAKAFNRALTRAFSRLKSGL</sequence>
<dbReference type="PRINTS" id="PR00909">
    <property type="entry name" value="SPERMDNBNDNG"/>
</dbReference>
<comment type="subcellular location">
    <subcellularLocation>
        <location evidence="1">Periplasm</location>
    </subcellularLocation>
</comment>
<accession>A0A1H5HIB6</accession>
<feature type="binding site" evidence="5">
    <location>
        <position position="36"/>
    </location>
    <ligand>
        <name>spermidine</name>
        <dbReference type="ChEBI" id="CHEBI:57834"/>
    </ligand>
</feature>
<feature type="binding site" evidence="5">
    <location>
        <begin position="178"/>
        <end position="181"/>
    </location>
    <ligand>
        <name>spermidine</name>
        <dbReference type="ChEBI" id="CHEBI:57834"/>
    </ligand>
</feature>
<dbReference type="GO" id="GO:0019808">
    <property type="term" value="F:polyamine binding"/>
    <property type="evidence" value="ECO:0007669"/>
    <property type="project" value="InterPro"/>
</dbReference>
<keyword evidence="3 6" id="KW-0732">Signal</keyword>
<dbReference type="EMBL" id="FNSC01000001">
    <property type="protein sequence ID" value="SEE27535.1"/>
    <property type="molecule type" value="Genomic_DNA"/>
</dbReference>
<keyword evidence="8" id="KW-1185">Reference proteome</keyword>
<dbReference type="GO" id="GO:0015846">
    <property type="term" value="P:polyamine transport"/>
    <property type="evidence" value="ECO:0007669"/>
    <property type="project" value="InterPro"/>
</dbReference>
<keyword evidence="2" id="KW-0813">Transport</keyword>
<dbReference type="InterPro" id="IPR001188">
    <property type="entry name" value="Sperm_putr-bd"/>
</dbReference>
<dbReference type="Pfam" id="PF13416">
    <property type="entry name" value="SBP_bac_8"/>
    <property type="match status" value="1"/>
</dbReference>
<keyword evidence="4" id="KW-0574">Periplasm</keyword>
<reference evidence="8" key="1">
    <citation type="submission" date="2016-10" db="EMBL/GenBank/DDBJ databases">
        <authorList>
            <person name="Varghese N."/>
            <person name="Submissions S."/>
        </authorList>
    </citation>
    <scope>NUCLEOTIDE SEQUENCE [LARGE SCALE GENOMIC DNA]</scope>
    <source>
        <strain evidence="8">DSM 12111</strain>
    </source>
</reference>
<dbReference type="OrthoDB" id="9769319at2"/>
<evidence type="ECO:0000256" key="4">
    <source>
        <dbReference type="ARBA" id="ARBA00022764"/>
    </source>
</evidence>
<proteinExistence type="predicted"/>
<evidence type="ECO:0000256" key="5">
    <source>
        <dbReference type="PIRSR" id="PIRSR019574-1"/>
    </source>
</evidence>
<dbReference type="Gene3D" id="3.40.190.10">
    <property type="entry name" value="Periplasmic binding protein-like II"/>
    <property type="match status" value="2"/>
</dbReference>
<dbReference type="PIRSF" id="PIRSF019574">
    <property type="entry name" value="Periplasmic_polyamine_BP"/>
    <property type="match status" value="1"/>
</dbReference>
<dbReference type="InterPro" id="IPR006059">
    <property type="entry name" value="SBP"/>
</dbReference>
<evidence type="ECO:0000256" key="6">
    <source>
        <dbReference type="SAM" id="SignalP"/>
    </source>
</evidence>
<dbReference type="PANTHER" id="PTHR30222">
    <property type="entry name" value="SPERMIDINE/PUTRESCINE-BINDING PERIPLASMIC PROTEIN"/>
    <property type="match status" value="1"/>
</dbReference>
<gene>
    <name evidence="7" type="ORF">SAMN05421553_4411</name>
</gene>
<evidence type="ECO:0000256" key="2">
    <source>
        <dbReference type="ARBA" id="ARBA00022448"/>
    </source>
</evidence>
<feature type="signal peptide" evidence="6">
    <location>
        <begin position="1"/>
        <end position="22"/>
    </location>
</feature>
<dbReference type="GO" id="GO:0042597">
    <property type="term" value="C:periplasmic space"/>
    <property type="evidence" value="ECO:0007669"/>
    <property type="project" value="UniProtKB-SubCell"/>
</dbReference>
<evidence type="ECO:0000256" key="3">
    <source>
        <dbReference type="ARBA" id="ARBA00022729"/>
    </source>
</evidence>
<dbReference type="SUPFAM" id="SSF53850">
    <property type="entry name" value="Periplasmic binding protein-like II"/>
    <property type="match status" value="1"/>
</dbReference>
<organism evidence="7 8">
    <name type="scientific">Pseudomonas anguilliseptica</name>
    <dbReference type="NCBI Taxonomy" id="53406"/>
    <lineage>
        <taxon>Bacteria</taxon>
        <taxon>Pseudomonadati</taxon>
        <taxon>Pseudomonadota</taxon>
        <taxon>Gammaproteobacteria</taxon>
        <taxon>Pseudomonadales</taxon>
        <taxon>Pseudomonadaceae</taxon>
        <taxon>Pseudomonas</taxon>
    </lineage>
</organism>
<evidence type="ECO:0000313" key="7">
    <source>
        <dbReference type="EMBL" id="SEE27535.1"/>
    </source>
</evidence>
<dbReference type="Proteomes" id="UP000242849">
    <property type="component" value="Unassembled WGS sequence"/>
</dbReference>
<dbReference type="STRING" id="53406.SAMN05421553_4411"/>
<feature type="chain" id="PRO_5017444380" evidence="6">
    <location>
        <begin position="23"/>
        <end position="365"/>
    </location>
</feature>
<name>A0A1H5HIB6_PSEAG</name>
<evidence type="ECO:0000313" key="8">
    <source>
        <dbReference type="Proteomes" id="UP000242849"/>
    </source>
</evidence>
<protein>
    <submittedName>
        <fullName evidence="7">Putative spermidine/putrescine transport system substrate-binding protein/putrescine transport system substrate-binding protein</fullName>
    </submittedName>
</protein>
<dbReference type="PANTHER" id="PTHR30222:SF12">
    <property type="entry name" value="NORSPERMIDINE SENSOR"/>
    <property type="match status" value="1"/>
</dbReference>
<evidence type="ECO:0000256" key="1">
    <source>
        <dbReference type="ARBA" id="ARBA00004418"/>
    </source>
</evidence>
<dbReference type="AlphaFoldDB" id="A0A1H5HIB6"/>